<proteinExistence type="predicted"/>
<gene>
    <name evidence="2" type="primary">ORF221164</name>
</gene>
<evidence type="ECO:0000313" key="2">
    <source>
        <dbReference type="EMBL" id="CEK99394.1"/>
    </source>
</evidence>
<feature type="non-terminal residue" evidence="2">
    <location>
        <position position="1"/>
    </location>
</feature>
<reference evidence="2" key="1">
    <citation type="submission" date="2014-12" db="EMBL/GenBank/DDBJ databases">
        <title>Insight into the proteome of Arion vulgaris.</title>
        <authorList>
            <person name="Aradska J."/>
            <person name="Bulat T."/>
            <person name="Smidak R."/>
            <person name="Sarate P."/>
            <person name="Gangsoo J."/>
            <person name="Sialana F."/>
            <person name="Bilban M."/>
            <person name="Lubec G."/>
        </authorList>
    </citation>
    <scope>NUCLEOTIDE SEQUENCE</scope>
    <source>
        <tissue evidence="2">Skin</tissue>
    </source>
</reference>
<evidence type="ECO:0000256" key="1">
    <source>
        <dbReference type="SAM" id="MobiDB-lite"/>
    </source>
</evidence>
<feature type="non-terminal residue" evidence="2">
    <location>
        <position position="78"/>
    </location>
</feature>
<protein>
    <submittedName>
        <fullName evidence="2">Uncharacterized protein</fullName>
    </submittedName>
</protein>
<feature type="compositionally biased region" description="Basic residues" evidence="1">
    <location>
        <begin position="64"/>
        <end position="78"/>
    </location>
</feature>
<organism evidence="2">
    <name type="scientific">Arion vulgaris</name>
    <dbReference type="NCBI Taxonomy" id="1028688"/>
    <lineage>
        <taxon>Eukaryota</taxon>
        <taxon>Metazoa</taxon>
        <taxon>Spiralia</taxon>
        <taxon>Lophotrochozoa</taxon>
        <taxon>Mollusca</taxon>
        <taxon>Gastropoda</taxon>
        <taxon>Heterobranchia</taxon>
        <taxon>Euthyneura</taxon>
        <taxon>Panpulmonata</taxon>
        <taxon>Eupulmonata</taxon>
        <taxon>Stylommatophora</taxon>
        <taxon>Helicina</taxon>
        <taxon>Arionoidea</taxon>
        <taxon>Arionidae</taxon>
        <taxon>Arion</taxon>
    </lineage>
</organism>
<accession>A0A0B7C1R5</accession>
<sequence length="78" mass="8652">ATHLKHPGSVYSTPGNIYSTSGAYLKHPESIYGGSTRVLRYTDDLRGRHPQKRSQSEVAYGASRRSHSHKGTLPRSRS</sequence>
<name>A0A0B7C1R5_9EUPU</name>
<dbReference type="EMBL" id="HACG01052523">
    <property type="protein sequence ID" value="CEK99394.1"/>
    <property type="molecule type" value="Transcribed_RNA"/>
</dbReference>
<feature type="region of interest" description="Disordered" evidence="1">
    <location>
        <begin position="43"/>
        <end position="78"/>
    </location>
</feature>
<dbReference type="AlphaFoldDB" id="A0A0B7C1R5"/>